<dbReference type="AlphaFoldDB" id="E9CR80"/>
<accession>E9CR80</accession>
<proteinExistence type="predicted"/>
<reference evidence="2" key="1">
    <citation type="journal article" date="2010" name="Genome Res.">
        <title>Population genomic sequencing of Coccidioides fungi reveals recent hybridization and transposon control.</title>
        <authorList>
            <person name="Neafsey D.E."/>
            <person name="Barker B.M."/>
            <person name="Sharpton T.J."/>
            <person name="Stajich J.E."/>
            <person name="Park D.J."/>
            <person name="Whiston E."/>
            <person name="Hung C.-Y."/>
            <person name="McMahan C."/>
            <person name="White J."/>
            <person name="Sykes S."/>
            <person name="Heiman D."/>
            <person name="Young S."/>
            <person name="Zeng Q."/>
            <person name="Abouelleil A."/>
            <person name="Aftuck L."/>
            <person name="Bessette D."/>
            <person name="Brown A."/>
            <person name="FitzGerald M."/>
            <person name="Lui A."/>
            <person name="Macdonald J.P."/>
            <person name="Priest M."/>
            <person name="Orbach M.J."/>
            <person name="Galgiani J.N."/>
            <person name="Kirkland T.N."/>
            <person name="Cole G.T."/>
            <person name="Birren B.W."/>
            <person name="Henn M.R."/>
            <person name="Taylor J.W."/>
            <person name="Rounsley S.D."/>
        </authorList>
    </citation>
    <scope>NUCLEOTIDE SEQUENCE [LARGE SCALE GENOMIC DNA]</scope>
    <source>
        <strain evidence="2">RMSCC 757 / Silveira</strain>
    </source>
</reference>
<evidence type="ECO:0000313" key="2">
    <source>
        <dbReference type="Proteomes" id="UP000002497"/>
    </source>
</evidence>
<dbReference type="VEuPathDB" id="FungiDB:CPSG_01111"/>
<evidence type="ECO:0000313" key="1">
    <source>
        <dbReference type="EMBL" id="EFW23212.1"/>
    </source>
</evidence>
<dbReference type="HOGENOM" id="CLU_2512458_0_0_1"/>
<protein>
    <submittedName>
        <fullName evidence="1">Uncharacterized protein</fullName>
    </submittedName>
</protein>
<dbReference type="Proteomes" id="UP000002497">
    <property type="component" value="Unassembled WGS sequence"/>
</dbReference>
<keyword evidence="2" id="KW-1185">Reference proteome</keyword>
<name>E9CR80_COCPS</name>
<reference evidence="2" key="2">
    <citation type="submission" date="2010-03" db="EMBL/GenBank/DDBJ databases">
        <title>The genome sequence of Coccidioides posadasii strain Silveira.</title>
        <authorList>
            <consortium name="The Broad Institute Genome Sequencing Center for Infectious Disease"/>
            <person name="Neafsey D."/>
            <person name="Orbach M."/>
            <person name="Henn M.R."/>
            <person name="Cole G.T."/>
            <person name="Galgiani J."/>
            <person name="Gardner M.J."/>
            <person name="Kirkland T.N."/>
            <person name="Taylor J.W."/>
            <person name="Young S.K."/>
            <person name="Zeng Q."/>
            <person name="Koehrsen M."/>
            <person name="Alvarado L."/>
            <person name="Berlin A."/>
            <person name="Borenstein D."/>
            <person name="Chapman S.B."/>
            <person name="Chen Z."/>
            <person name="Engels R."/>
            <person name="Freedman E."/>
            <person name="Gellesch M."/>
            <person name="Goldberg J."/>
            <person name="Griggs A."/>
            <person name="Gujja S."/>
            <person name="Heilman E."/>
            <person name="Heiman D."/>
            <person name="Howarth C."/>
            <person name="Jen D."/>
            <person name="Larson L."/>
            <person name="Mehta T."/>
            <person name="Neiman D."/>
            <person name="Park D."/>
            <person name="Pearson M."/>
            <person name="Richards J."/>
            <person name="Roberts A."/>
            <person name="Saif S."/>
            <person name="Shea T."/>
            <person name="Shenoy N."/>
            <person name="Sisk P."/>
            <person name="Stolte C."/>
            <person name="Sykes S."/>
            <person name="Walk T."/>
            <person name="White J."/>
            <person name="Yandava C."/>
            <person name="Haas B."/>
            <person name="Nusbaum C."/>
            <person name="Birren B."/>
        </authorList>
    </citation>
    <scope>NUCLEOTIDE SEQUENCE [LARGE SCALE GENOMIC DNA]</scope>
    <source>
        <strain evidence="2">RMSCC 757 / Silveira</strain>
    </source>
</reference>
<dbReference type="EMBL" id="GL636486">
    <property type="protein sequence ID" value="EFW23212.1"/>
    <property type="molecule type" value="Genomic_DNA"/>
</dbReference>
<organism evidence="2">
    <name type="scientific">Coccidioides posadasii (strain RMSCC 757 / Silveira)</name>
    <name type="common">Valley fever fungus</name>
    <dbReference type="NCBI Taxonomy" id="443226"/>
    <lineage>
        <taxon>Eukaryota</taxon>
        <taxon>Fungi</taxon>
        <taxon>Dikarya</taxon>
        <taxon>Ascomycota</taxon>
        <taxon>Pezizomycotina</taxon>
        <taxon>Eurotiomycetes</taxon>
        <taxon>Eurotiomycetidae</taxon>
        <taxon>Onygenales</taxon>
        <taxon>Onygenaceae</taxon>
        <taxon>Coccidioides</taxon>
    </lineage>
</organism>
<gene>
    <name evidence="1" type="ORF">CPSG_01111</name>
</gene>
<sequence>MTSRSQLIHIQASYHSHRDAIEYRSNNSPGLHAPFDERVEAMRNLQRPADAHVFRYSVSLAVYSNRLEDKRDSISAACSLQQWRQ</sequence>